<evidence type="ECO:0008006" key="4">
    <source>
        <dbReference type="Google" id="ProtNLM"/>
    </source>
</evidence>
<dbReference type="EMBL" id="MHLB01000043">
    <property type="protein sequence ID" value="OGZ01294.1"/>
    <property type="molecule type" value="Genomic_DNA"/>
</dbReference>
<accession>A0A1G2CIR2</accession>
<sequence length="140" mass="16156">MHLSARSKFFIAFLAMIGGAFFLFFAWNLYDVWSDYRMVNSIGGKTPQETLVMYIAAVEKGDYELASKYFIQSNQKSELAKFQDPALTKKSVPPYVAWLRREVLNEGGDFAVEDKRFFIFSNAQTKMVLSPENVWKIIEI</sequence>
<evidence type="ECO:0000313" key="3">
    <source>
        <dbReference type="Proteomes" id="UP000178348"/>
    </source>
</evidence>
<dbReference type="AlphaFoldDB" id="A0A1G2CIR2"/>
<evidence type="ECO:0000256" key="1">
    <source>
        <dbReference type="SAM" id="Phobius"/>
    </source>
</evidence>
<keyword evidence="1" id="KW-0812">Transmembrane</keyword>
<protein>
    <recommendedName>
        <fullName evidence="4">DUF4878 domain-containing protein</fullName>
    </recommendedName>
</protein>
<keyword evidence="1" id="KW-1133">Transmembrane helix</keyword>
<keyword evidence="1" id="KW-0472">Membrane</keyword>
<feature type="transmembrane region" description="Helical" evidence="1">
    <location>
        <begin position="9"/>
        <end position="30"/>
    </location>
</feature>
<gene>
    <name evidence="2" type="ORF">A2946_02915</name>
</gene>
<dbReference type="Proteomes" id="UP000178348">
    <property type="component" value="Unassembled WGS sequence"/>
</dbReference>
<comment type="caution">
    <text evidence="2">The sequence shown here is derived from an EMBL/GenBank/DDBJ whole genome shotgun (WGS) entry which is preliminary data.</text>
</comment>
<name>A0A1G2CIR2_9BACT</name>
<organism evidence="2 3">
    <name type="scientific">Candidatus Liptonbacteria bacterium RIFCSPLOWO2_01_FULL_53_13</name>
    <dbReference type="NCBI Taxonomy" id="1798651"/>
    <lineage>
        <taxon>Bacteria</taxon>
        <taxon>Candidatus Liptoniibacteriota</taxon>
    </lineage>
</organism>
<proteinExistence type="predicted"/>
<reference evidence="2 3" key="1">
    <citation type="journal article" date="2016" name="Nat. Commun.">
        <title>Thousands of microbial genomes shed light on interconnected biogeochemical processes in an aquifer system.</title>
        <authorList>
            <person name="Anantharaman K."/>
            <person name="Brown C.T."/>
            <person name="Hug L.A."/>
            <person name="Sharon I."/>
            <person name="Castelle C.J."/>
            <person name="Probst A.J."/>
            <person name="Thomas B.C."/>
            <person name="Singh A."/>
            <person name="Wilkins M.J."/>
            <person name="Karaoz U."/>
            <person name="Brodie E.L."/>
            <person name="Williams K.H."/>
            <person name="Hubbard S.S."/>
            <person name="Banfield J.F."/>
        </authorList>
    </citation>
    <scope>NUCLEOTIDE SEQUENCE [LARGE SCALE GENOMIC DNA]</scope>
</reference>
<evidence type="ECO:0000313" key="2">
    <source>
        <dbReference type="EMBL" id="OGZ01294.1"/>
    </source>
</evidence>